<gene>
    <name evidence="2" type="ORF">SAMN05444414_101173</name>
</gene>
<evidence type="ECO:0000256" key="1">
    <source>
        <dbReference type="SAM" id="Phobius"/>
    </source>
</evidence>
<accession>A0A1M6V927</accession>
<sequence>MLHQIKTAAARSQDTLLADALGAAALMITLVGALYLPGLF</sequence>
<keyword evidence="1" id="KW-1133">Transmembrane helix</keyword>
<dbReference type="AlphaFoldDB" id="A0A1M6V927"/>
<dbReference type="EMBL" id="FRBN01000001">
    <property type="protein sequence ID" value="SHK77948.1"/>
    <property type="molecule type" value="Genomic_DNA"/>
</dbReference>
<feature type="transmembrane region" description="Helical" evidence="1">
    <location>
        <begin position="16"/>
        <end position="36"/>
    </location>
</feature>
<dbReference type="RefSeq" id="WP_281248824.1">
    <property type="nucleotide sequence ID" value="NZ_FRBN01000001.1"/>
</dbReference>
<name>A0A1M6V927_9RHOB</name>
<proteinExistence type="predicted"/>
<evidence type="ECO:0000313" key="2">
    <source>
        <dbReference type="EMBL" id="SHK77948.1"/>
    </source>
</evidence>
<dbReference type="Proteomes" id="UP000184191">
    <property type="component" value="Unassembled WGS sequence"/>
</dbReference>
<organism evidence="2 3">
    <name type="scientific">Roseovarius marisflavi</name>
    <dbReference type="NCBI Taxonomy" id="1054996"/>
    <lineage>
        <taxon>Bacteria</taxon>
        <taxon>Pseudomonadati</taxon>
        <taxon>Pseudomonadota</taxon>
        <taxon>Alphaproteobacteria</taxon>
        <taxon>Rhodobacterales</taxon>
        <taxon>Roseobacteraceae</taxon>
        <taxon>Roseovarius</taxon>
    </lineage>
</organism>
<dbReference type="STRING" id="1054996.SAMN05444414_101173"/>
<reference evidence="3" key="1">
    <citation type="submission" date="2016-11" db="EMBL/GenBank/DDBJ databases">
        <authorList>
            <person name="Varghese N."/>
            <person name="Submissions S."/>
        </authorList>
    </citation>
    <scope>NUCLEOTIDE SEQUENCE [LARGE SCALE GENOMIC DNA]</scope>
    <source>
        <strain evidence="3">DSM 29327</strain>
    </source>
</reference>
<keyword evidence="1" id="KW-0812">Transmembrane</keyword>
<protein>
    <submittedName>
        <fullName evidence="2">Uncharacterized protein</fullName>
    </submittedName>
</protein>
<keyword evidence="3" id="KW-1185">Reference proteome</keyword>
<evidence type="ECO:0000313" key="3">
    <source>
        <dbReference type="Proteomes" id="UP000184191"/>
    </source>
</evidence>
<keyword evidence="1" id="KW-0472">Membrane</keyword>